<dbReference type="InterPro" id="IPR000782">
    <property type="entry name" value="FAS1_domain"/>
</dbReference>
<organism evidence="4 5">
    <name type="scientific">Malus domestica</name>
    <name type="common">Apple</name>
    <name type="synonym">Pyrus malus</name>
    <dbReference type="NCBI Taxonomy" id="3750"/>
    <lineage>
        <taxon>Eukaryota</taxon>
        <taxon>Viridiplantae</taxon>
        <taxon>Streptophyta</taxon>
        <taxon>Embryophyta</taxon>
        <taxon>Tracheophyta</taxon>
        <taxon>Spermatophyta</taxon>
        <taxon>Magnoliopsida</taxon>
        <taxon>eudicotyledons</taxon>
        <taxon>Gunneridae</taxon>
        <taxon>Pentapetalae</taxon>
        <taxon>rosids</taxon>
        <taxon>fabids</taxon>
        <taxon>Rosales</taxon>
        <taxon>Rosaceae</taxon>
        <taxon>Amygdaloideae</taxon>
        <taxon>Maleae</taxon>
        <taxon>Malus</taxon>
    </lineage>
</organism>
<reference evidence="4 5" key="1">
    <citation type="submission" date="2018-10" db="EMBL/GenBank/DDBJ databases">
        <title>A high-quality apple genome assembly.</title>
        <authorList>
            <person name="Hu J."/>
        </authorList>
    </citation>
    <scope>NUCLEOTIDE SEQUENCE [LARGE SCALE GENOMIC DNA]</scope>
    <source>
        <strain evidence="5">cv. HFTH1</strain>
        <tissue evidence="4">Young leaf</tissue>
    </source>
</reference>
<dbReference type="InterPro" id="IPR052806">
    <property type="entry name" value="Fasciclin-like_AGP"/>
</dbReference>
<protein>
    <recommendedName>
        <fullName evidence="3">FAS1 domain-containing protein</fullName>
    </recommendedName>
</protein>
<dbReference type="EMBL" id="RDQH01000330">
    <property type="protein sequence ID" value="RXI01368.1"/>
    <property type="molecule type" value="Genomic_DNA"/>
</dbReference>
<proteinExistence type="inferred from homology"/>
<dbReference type="PANTHER" id="PTHR33985:SF15">
    <property type="entry name" value="FASCICLIN-LIKE ARABINOGALACTAN PROTEIN 19"/>
    <property type="match status" value="1"/>
</dbReference>
<dbReference type="SMR" id="A0A498K226"/>
<dbReference type="Pfam" id="PF02469">
    <property type="entry name" value="Fasciclin"/>
    <property type="match status" value="1"/>
</dbReference>
<keyword evidence="2" id="KW-0732">Signal</keyword>
<sequence length="198" mass="21345">MLILLLLAFLAAITPATEAVCSEAMLTSLSSSGFTLFAHALHSQNLTATAAARVTCFVPPDDCFLGQVLSPTTLRAHVYTSGALDYKALLKLPLNTTLTAHNTQLAFGTDGRRVSFNDVLVTAPNLHVDDSCVVHGVEGPLVPMPPLTDDVPRPRTKNVASPALPKHRGRRFAQIVRFIRRVHLPIFVDGDKNTTSLP</sequence>
<name>A0A498K226_MALDO</name>
<evidence type="ECO:0000256" key="2">
    <source>
        <dbReference type="SAM" id="SignalP"/>
    </source>
</evidence>
<dbReference type="InterPro" id="IPR036378">
    <property type="entry name" value="FAS1_dom_sf"/>
</dbReference>
<keyword evidence="5" id="KW-1185">Reference proteome</keyword>
<comment type="caution">
    <text evidence="4">The sequence shown here is derived from an EMBL/GenBank/DDBJ whole genome shotgun (WGS) entry which is preliminary data.</text>
</comment>
<dbReference type="Gene3D" id="2.30.180.10">
    <property type="entry name" value="FAS1 domain"/>
    <property type="match status" value="1"/>
</dbReference>
<evidence type="ECO:0000313" key="5">
    <source>
        <dbReference type="Proteomes" id="UP000290289"/>
    </source>
</evidence>
<accession>A0A498K226</accession>
<feature type="domain" description="FAS1" evidence="3">
    <location>
        <begin position="33"/>
        <end position="143"/>
    </location>
</feature>
<feature type="chain" id="PRO_5019741709" description="FAS1 domain-containing protein" evidence="2">
    <location>
        <begin position="20"/>
        <end position="198"/>
    </location>
</feature>
<dbReference type="AlphaFoldDB" id="A0A498K226"/>
<evidence type="ECO:0000313" key="4">
    <source>
        <dbReference type="EMBL" id="RXI01368.1"/>
    </source>
</evidence>
<dbReference type="Proteomes" id="UP000290289">
    <property type="component" value="Chromosome 4"/>
</dbReference>
<evidence type="ECO:0000256" key="1">
    <source>
        <dbReference type="ARBA" id="ARBA00007843"/>
    </source>
</evidence>
<evidence type="ECO:0000259" key="3">
    <source>
        <dbReference type="Pfam" id="PF02469"/>
    </source>
</evidence>
<gene>
    <name evidence="4" type="ORF">DVH24_001602</name>
</gene>
<feature type="signal peptide" evidence="2">
    <location>
        <begin position="1"/>
        <end position="19"/>
    </location>
</feature>
<dbReference type="PANTHER" id="PTHR33985">
    <property type="entry name" value="OS02G0491300 PROTEIN-RELATED"/>
    <property type="match status" value="1"/>
</dbReference>
<comment type="similarity">
    <text evidence="1">Belongs to the fasciclin-like AGP family.</text>
</comment>
<dbReference type="SUPFAM" id="SSF82153">
    <property type="entry name" value="FAS1 domain"/>
    <property type="match status" value="1"/>
</dbReference>